<feature type="region of interest" description="Disordered" evidence="4">
    <location>
        <begin position="1"/>
        <end position="35"/>
    </location>
</feature>
<organism evidence="5 6">
    <name type="scientific">Salmo salar</name>
    <name type="common">Atlantic salmon</name>
    <dbReference type="NCBI Taxonomy" id="8030"/>
    <lineage>
        <taxon>Eukaryota</taxon>
        <taxon>Metazoa</taxon>
        <taxon>Chordata</taxon>
        <taxon>Craniata</taxon>
        <taxon>Vertebrata</taxon>
        <taxon>Euteleostomi</taxon>
        <taxon>Actinopterygii</taxon>
        <taxon>Neopterygii</taxon>
        <taxon>Teleostei</taxon>
        <taxon>Protacanthopterygii</taxon>
        <taxon>Salmoniformes</taxon>
        <taxon>Salmonidae</taxon>
        <taxon>Salmoninae</taxon>
        <taxon>Salmo</taxon>
    </lineage>
</organism>
<evidence type="ECO:0000313" key="6">
    <source>
        <dbReference type="RefSeq" id="XP_045551535.1"/>
    </source>
</evidence>
<evidence type="ECO:0000256" key="2">
    <source>
        <dbReference type="ARBA" id="ARBA00023054"/>
    </source>
</evidence>
<dbReference type="GeneID" id="106571132"/>
<dbReference type="PANTHER" id="PTHR15635">
    <property type="entry name" value="COILED-COIL DOMAIN CONTAINING PROTEIN 9"/>
    <property type="match status" value="1"/>
</dbReference>
<evidence type="ECO:0000256" key="4">
    <source>
        <dbReference type="SAM" id="MobiDB-lite"/>
    </source>
</evidence>
<proteinExistence type="predicted"/>
<protein>
    <submittedName>
        <fullName evidence="6">Uncharacterized protein isoform X1</fullName>
    </submittedName>
</protein>
<dbReference type="PANTHER" id="PTHR15635:SF12">
    <property type="entry name" value="HABP4_PAI-RBP1 DOMAIN-CONTAINING PROTEIN"/>
    <property type="match status" value="1"/>
</dbReference>
<sequence length="329" mass="38004">MAQSIEGDRRRSGQMQESCQCQSPHDNDNVVMHDPECSIILELDSSESSEESSEEDIVKCSAETEVVGPANAAMELERRIEEMRRRNDALLKRFNEVEEDRRRAELRGAALLPKSTKLVKTSYSAPTTDVSDQWESLTITVMNQKDSRLVARRSNGGRRQAKSRRLEDRLEKRCGEEKNILEERQLIICTIDNGEDAGDYCTDHSGSTSDVERREYLRWKKRRNHSIVELLDQHQDDLAVHLQSNKEQMELLNQDDLAVHLQSNKEQMELLDQDDLAVHLQSNKEQMELLDQDDLAVHLQSNKEQMELLNQDDLAVHLQSSREQRKKAR</sequence>
<evidence type="ECO:0000256" key="1">
    <source>
        <dbReference type="ARBA" id="ARBA00022553"/>
    </source>
</evidence>
<feature type="coiled-coil region" evidence="3">
    <location>
        <begin position="73"/>
        <end position="107"/>
    </location>
</feature>
<dbReference type="Proteomes" id="UP001652741">
    <property type="component" value="Chromosome ssa15"/>
</dbReference>
<evidence type="ECO:0000256" key="3">
    <source>
        <dbReference type="SAM" id="Coils"/>
    </source>
</evidence>
<gene>
    <name evidence="6" type="primary">LOC106571132</name>
</gene>
<name>A0ABM3CY94_SALSA</name>
<feature type="compositionally biased region" description="Basic and acidic residues" evidence="4">
    <location>
        <begin position="1"/>
        <end position="11"/>
    </location>
</feature>
<feature type="compositionally biased region" description="Polar residues" evidence="4">
    <location>
        <begin position="13"/>
        <end position="24"/>
    </location>
</feature>
<keyword evidence="1" id="KW-0597">Phosphoprotein</keyword>
<keyword evidence="5" id="KW-1185">Reference proteome</keyword>
<dbReference type="InterPro" id="IPR029336">
    <property type="entry name" value="DUF4594"/>
</dbReference>
<accession>A0ABM3CY94</accession>
<keyword evidence="2 3" id="KW-0175">Coiled coil</keyword>
<dbReference type="RefSeq" id="XP_045551535.1">
    <property type="nucleotide sequence ID" value="XM_045695579.1"/>
</dbReference>
<reference evidence="6" key="1">
    <citation type="submission" date="2025-08" db="UniProtKB">
        <authorList>
            <consortium name="RefSeq"/>
        </authorList>
    </citation>
    <scope>IDENTIFICATION</scope>
</reference>
<feature type="compositionally biased region" description="Basic and acidic residues" evidence="4">
    <location>
        <begin position="25"/>
        <end position="35"/>
    </location>
</feature>
<evidence type="ECO:0000313" key="5">
    <source>
        <dbReference type="Proteomes" id="UP001652741"/>
    </source>
</evidence>